<dbReference type="Pfam" id="PF19289">
    <property type="entry name" value="PmbA_TldD_3rd"/>
    <property type="match status" value="1"/>
</dbReference>
<name>A0A1X9LQT5_9MICO</name>
<dbReference type="Proteomes" id="UP000192775">
    <property type="component" value="Chromosome"/>
</dbReference>
<reference evidence="1 2" key="1">
    <citation type="submission" date="2017-04" db="EMBL/GenBank/DDBJ databases">
        <authorList>
            <person name="Afonso C.L."/>
            <person name="Miller P.J."/>
            <person name="Scott M.A."/>
            <person name="Spackman E."/>
            <person name="Goraichik I."/>
            <person name="Dimitrov K.M."/>
            <person name="Suarez D.L."/>
            <person name="Swayne D.E."/>
        </authorList>
    </citation>
    <scope>NUCLEOTIDE SEQUENCE [LARGE SCALE GENOMIC DNA]</scope>
    <source>
        <strain evidence="2">XA(T)</strain>
    </source>
</reference>
<dbReference type="InterPro" id="IPR035068">
    <property type="entry name" value="TldD/PmbA_N"/>
</dbReference>
<gene>
    <name evidence="1" type="ORF">B5808_17435</name>
</gene>
<dbReference type="RefSeq" id="WP_085020940.1">
    <property type="nucleotide sequence ID" value="NZ_BMHD01000001.1"/>
</dbReference>
<accession>A0A1X9LQT5</accession>
<dbReference type="PANTHER" id="PTHR43666:SF1">
    <property type="entry name" value="CONSERVED PROTEIN"/>
    <property type="match status" value="1"/>
</dbReference>
<dbReference type="InterPro" id="IPR045569">
    <property type="entry name" value="Metalloprtase-TldD/E_C"/>
</dbReference>
<sequence>MTDSTLDSREGAFAPVLDQEQATGALEAALAAAPADRVEAFITSRSGDFTRFAGSRVHQSQAIAEVQIMVRAEVDGRVSRAAASSFESLQEAVARACRSAAEQAAAGVAPAPARAPLPQPGTESGIAGVDPARLWGEDTAAWSVADHARLADRAMAEAHALGGEAAGMFGRAVTEVAFHDRESGLSRYAAASEAQGSLTVRIEDGSSHWKDLSRFSGRLGVEAAIDRTLSEASRTRGRAKLEPGEYDVVLGPLAAGELLDFFGAFGFTGSALGAGVGTVATHRGQQVASPLVSVHDDATQDIGLPFPFDFQGVTKRDVPLIADGVARDVVTDRETAHVLGTASTGNFHIAREEAPHAIPMNVVLRSADSSEEELIAGIEDGVYLQRFWYTRTVDPVRTTITGVTRDACFLIKNGRIVGPVESMRFTMSVLDALARVDGVGRDSLSQPLMNVFNGSASAPAIRVRGFSLGTAPVMRGRS</sequence>
<dbReference type="SUPFAM" id="SSF111283">
    <property type="entry name" value="Putative modulator of DNA gyrase, PmbA/TldD"/>
    <property type="match status" value="1"/>
</dbReference>
<dbReference type="EMBL" id="CP020715">
    <property type="protein sequence ID" value="ARJ06802.1"/>
    <property type="molecule type" value="Genomic_DNA"/>
</dbReference>
<dbReference type="KEGG" id="cphy:B5808_17435"/>
<dbReference type="STRING" id="1619308.B5808_17435"/>
<organism evidence="1 2">
    <name type="scientific">Cnuibacter physcomitrellae</name>
    <dbReference type="NCBI Taxonomy" id="1619308"/>
    <lineage>
        <taxon>Bacteria</taxon>
        <taxon>Bacillati</taxon>
        <taxon>Actinomycetota</taxon>
        <taxon>Actinomycetes</taxon>
        <taxon>Micrococcales</taxon>
        <taxon>Microbacteriaceae</taxon>
        <taxon>Cnuibacter</taxon>
    </lineage>
</organism>
<evidence type="ECO:0000313" key="1">
    <source>
        <dbReference type="EMBL" id="ARJ06802.1"/>
    </source>
</evidence>
<protein>
    <submittedName>
        <fullName evidence="1">Uncharacterized protein</fullName>
    </submittedName>
</protein>
<dbReference type="GO" id="GO:0008237">
    <property type="term" value="F:metallopeptidase activity"/>
    <property type="evidence" value="ECO:0007669"/>
    <property type="project" value="InterPro"/>
</dbReference>
<keyword evidence="2" id="KW-1185">Reference proteome</keyword>
<dbReference type="PANTHER" id="PTHR43666">
    <property type="entry name" value="TLDD PROTEIN"/>
    <property type="match status" value="1"/>
</dbReference>
<dbReference type="GO" id="GO:0006508">
    <property type="term" value="P:proteolysis"/>
    <property type="evidence" value="ECO:0007669"/>
    <property type="project" value="InterPro"/>
</dbReference>
<evidence type="ECO:0000313" key="2">
    <source>
        <dbReference type="Proteomes" id="UP000192775"/>
    </source>
</evidence>
<dbReference type="Gene3D" id="3.30.2290.10">
    <property type="entry name" value="PmbA/TldD superfamily"/>
    <property type="match status" value="1"/>
</dbReference>
<dbReference type="AlphaFoldDB" id="A0A1X9LQT5"/>
<proteinExistence type="predicted"/>
<dbReference type="InterPro" id="IPR036059">
    <property type="entry name" value="TldD/PmbA_sf"/>
</dbReference>